<dbReference type="EMBL" id="UOGC01000073">
    <property type="protein sequence ID" value="VAX18535.1"/>
    <property type="molecule type" value="Genomic_DNA"/>
</dbReference>
<dbReference type="NCBIfam" id="TIGR00100">
    <property type="entry name" value="hypA"/>
    <property type="match status" value="1"/>
</dbReference>
<keyword evidence="1" id="KW-0533">Nickel</keyword>
<dbReference type="PIRSF" id="PIRSF004761">
    <property type="entry name" value="Hydrgn_mat_HypA"/>
    <property type="match status" value="1"/>
</dbReference>
<keyword evidence="2" id="KW-0479">Metal-binding</keyword>
<evidence type="ECO:0000313" key="4">
    <source>
        <dbReference type="EMBL" id="VAX18535.1"/>
    </source>
</evidence>
<sequence length="117" mass="12655">MEESLHEMSIAMSIVEIAETYAREENASKILKITLDLGEHSGAVAESVEFCFDACSRGTMAEGSLLEINRIKAEALCAGCGETFHPKTTIFICPKCGDIGANLVAGEELQVRNMEVE</sequence>
<evidence type="ECO:0000256" key="1">
    <source>
        <dbReference type="ARBA" id="ARBA00022596"/>
    </source>
</evidence>
<protein>
    <recommendedName>
        <fullName evidence="5">Hydrogenase maturation factor HypA</fullName>
    </recommendedName>
</protein>
<evidence type="ECO:0000256" key="3">
    <source>
        <dbReference type="ARBA" id="ARBA00022833"/>
    </source>
</evidence>
<keyword evidence="3" id="KW-0862">Zinc</keyword>
<dbReference type="GO" id="GO:0016151">
    <property type="term" value="F:nickel cation binding"/>
    <property type="evidence" value="ECO:0007669"/>
    <property type="project" value="InterPro"/>
</dbReference>
<dbReference type="Gene3D" id="3.30.2320.80">
    <property type="match status" value="1"/>
</dbReference>
<evidence type="ECO:0000256" key="2">
    <source>
        <dbReference type="ARBA" id="ARBA00022723"/>
    </source>
</evidence>
<evidence type="ECO:0008006" key="5">
    <source>
        <dbReference type="Google" id="ProtNLM"/>
    </source>
</evidence>
<name>A0A3B1CID9_9ZZZZ</name>
<accession>A0A3B1CID9</accession>
<dbReference type="Pfam" id="PF01155">
    <property type="entry name" value="HypA"/>
    <property type="match status" value="1"/>
</dbReference>
<dbReference type="GO" id="GO:0051604">
    <property type="term" value="P:protein maturation"/>
    <property type="evidence" value="ECO:0007669"/>
    <property type="project" value="InterPro"/>
</dbReference>
<dbReference type="PANTHER" id="PTHR34535">
    <property type="entry name" value="HYDROGENASE MATURATION FACTOR HYPA"/>
    <property type="match status" value="1"/>
</dbReference>
<reference evidence="4" key="1">
    <citation type="submission" date="2018-06" db="EMBL/GenBank/DDBJ databases">
        <authorList>
            <person name="Zhirakovskaya E."/>
        </authorList>
    </citation>
    <scope>NUCLEOTIDE SEQUENCE</scope>
</reference>
<organism evidence="4">
    <name type="scientific">hydrothermal vent metagenome</name>
    <dbReference type="NCBI Taxonomy" id="652676"/>
    <lineage>
        <taxon>unclassified sequences</taxon>
        <taxon>metagenomes</taxon>
        <taxon>ecological metagenomes</taxon>
    </lineage>
</organism>
<gene>
    <name evidence="4" type="ORF">MNBD_NITROSPINAE01-1175</name>
</gene>
<dbReference type="PANTHER" id="PTHR34535:SF3">
    <property type="entry name" value="HYDROGENASE MATURATION FACTOR HYPA"/>
    <property type="match status" value="1"/>
</dbReference>
<dbReference type="HAMAP" id="MF_00213">
    <property type="entry name" value="HypA_HybF"/>
    <property type="match status" value="1"/>
</dbReference>
<dbReference type="AlphaFoldDB" id="A0A3B1CID9"/>
<dbReference type="GO" id="GO:0008270">
    <property type="term" value="F:zinc ion binding"/>
    <property type="evidence" value="ECO:0007669"/>
    <property type="project" value="TreeGrafter"/>
</dbReference>
<dbReference type="InterPro" id="IPR000688">
    <property type="entry name" value="HypA/HybF"/>
</dbReference>
<proteinExistence type="inferred from homology"/>